<protein>
    <recommendedName>
        <fullName evidence="4">Methionine and alanine importer, small subunit</fullName>
    </recommendedName>
</protein>
<accession>A0A1N7J3K4</accession>
<proteinExistence type="predicted"/>
<sequence length="31" mass="3390">MAVVMFIITITIIWGGLALSITNAVRKSKNQ</sequence>
<evidence type="ECO:0000313" key="3">
    <source>
        <dbReference type="Proteomes" id="UP000187608"/>
    </source>
</evidence>
<evidence type="ECO:0000256" key="1">
    <source>
        <dbReference type="SAM" id="Phobius"/>
    </source>
</evidence>
<organism evidence="2 3">
    <name type="scientific">Salimicrobium flavidum</name>
    <dbReference type="NCBI Taxonomy" id="570947"/>
    <lineage>
        <taxon>Bacteria</taxon>
        <taxon>Bacillati</taxon>
        <taxon>Bacillota</taxon>
        <taxon>Bacilli</taxon>
        <taxon>Bacillales</taxon>
        <taxon>Bacillaceae</taxon>
        <taxon>Salimicrobium</taxon>
    </lineage>
</organism>
<name>A0A1N7J3K4_9BACI</name>
<keyword evidence="1" id="KW-0812">Transmembrane</keyword>
<feature type="transmembrane region" description="Helical" evidence="1">
    <location>
        <begin position="6"/>
        <end position="25"/>
    </location>
</feature>
<dbReference type="Proteomes" id="UP000187608">
    <property type="component" value="Unassembled WGS sequence"/>
</dbReference>
<dbReference type="EMBL" id="FTOC01000003">
    <property type="protein sequence ID" value="SIS43817.1"/>
    <property type="molecule type" value="Genomic_DNA"/>
</dbReference>
<keyword evidence="1" id="KW-1133">Transmembrane helix</keyword>
<reference evidence="3" key="1">
    <citation type="submission" date="2017-01" db="EMBL/GenBank/DDBJ databases">
        <authorList>
            <person name="Varghese N."/>
            <person name="Submissions S."/>
        </authorList>
    </citation>
    <scope>NUCLEOTIDE SEQUENCE [LARGE SCALE GENOMIC DNA]</scope>
    <source>
        <strain evidence="3">DSM 23127</strain>
    </source>
</reference>
<dbReference type="RefSeq" id="WP_143525667.1">
    <property type="nucleotide sequence ID" value="NZ_FTOC01000003.1"/>
</dbReference>
<dbReference type="AlphaFoldDB" id="A0A1N7J3K4"/>
<dbReference type="STRING" id="570947.SAMN05421687_103292"/>
<dbReference type="OrthoDB" id="2972955at2"/>
<keyword evidence="3" id="KW-1185">Reference proteome</keyword>
<evidence type="ECO:0000313" key="2">
    <source>
        <dbReference type="EMBL" id="SIS43817.1"/>
    </source>
</evidence>
<gene>
    <name evidence="2" type="ORF">SAMN05421687_103292</name>
</gene>
<evidence type="ECO:0008006" key="4">
    <source>
        <dbReference type="Google" id="ProtNLM"/>
    </source>
</evidence>
<keyword evidence="1" id="KW-0472">Membrane</keyword>
<dbReference type="NCBIfam" id="NF033493">
    <property type="entry name" value="MetS_like_NSS"/>
    <property type="match status" value="1"/>
</dbReference>